<sequence length="181" mass="19051">MRHVLRNNSGVSLVELIIVVVVVGIIGSLITMVFVNGLTSQQATAARDLATGRATVITETLADSVRNAVTIRVSSQGSRVDAVVLLPNNTFECRAWAVNRNAELVYSRGSSARTSNPDTWGPLAEKVSGALTGSPARAFASAGVNALDIGLRFSSPTTREETVITTRATAQAKTERTPPAC</sequence>
<evidence type="ECO:0008006" key="4">
    <source>
        <dbReference type="Google" id="ProtNLM"/>
    </source>
</evidence>
<name>A0A9W6HRN5_9MICO</name>
<dbReference type="NCBIfam" id="TIGR02532">
    <property type="entry name" value="IV_pilin_GFxxxE"/>
    <property type="match status" value="1"/>
</dbReference>
<dbReference type="AlphaFoldDB" id="A0A9W6HRN5"/>
<keyword evidence="1" id="KW-0812">Transmembrane</keyword>
<organism evidence="2 3">
    <name type="scientific">Microbacterium keratanolyticum</name>
    <dbReference type="NCBI Taxonomy" id="67574"/>
    <lineage>
        <taxon>Bacteria</taxon>
        <taxon>Bacillati</taxon>
        <taxon>Actinomycetota</taxon>
        <taxon>Actinomycetes</taxon>
        <taxon>Micrococcales</taxon>
        <taxon>Microbacteriaceae</taxon>
        <taxon>Microbacterium</taxon>
    </lineage>
</organism>
<dbReference type="PROSITE" id="PS00409">
    <property type="entry name" value="PROKAR_NTER_METHYL"/>
    <property type="match status" value="1"/>
</dbReference>
<comment type="caution">
    <text evidence="2">The sequence shown here is derived from an EMBL/GenBank/DDBJ whole genome shotgun (WGS) entry which is preliminary data.</text>
</comment>
<dbReference type="RefSeq" id="WP_204938551.1">
    <property type="nucleotide sequence ID" value="NZ_BAAAUM010000001.1"/>
</dbReference>
<evidence type="ECO:0000256" key="1">
    <source>
        <dbReference type="SAM" id="Phobius"/>
    </source>
</evidence>
<gene>
    <name evidence="2" type="ORF">GCM10017596_05860</name>
</gene>
<keyword evidence="3" id="KW-1185">Reference proteome</keyword>
<reference evidence="2" key="1">
    <citation type="journal article" date="2014" name="Int. J. Syst. Evol. Microbiol.">
        <title>Complete genome sequence of Corynebacterium casei LMG S-19264T (=DSM 44701T), isolated from a smear-ripened cheese.</title>
        <authorList>
            <consortium name="US DOE Joint Genome Institute (JGI-PGF)"/>
            <person name="Walter F."/>
            <person name="Albersmeier A."/>
            <person name="Kalinowski J."/>
            <person name="Ruckert C."/>
        </authorList>
    </citation>
    <scope>NUCLEOTIDE SEQUENCE</scope>
    <source>
        <strain evidence="2">VKM Ac-1958</strain>
    </source>
</reference>
<dbReference type="SUPFAM" id="SSF54523">
    <property type="entry name" value="Pili subunits"/>
    <property type="match status" value="1"/>
</dbReference>
<dbReference type="InterPro" id="IPR012902">
    <property type="entry name" value="N_methyl_site"/>
</dbReference>
<dbReference type="InterPro" id="IPR045584">
    <property type="entry name" value="Pilin-like"/>
</dbReference>
<feature type="transmembrane region" description="Helical" evidence="1">
    <location>
        <begin position="12"/>
        <end position="35"/>
    </location>
</feature>
<evidence type="ECO:0000313" key="2">
    <source>
        <dbReference type="EMBL" id="GLK00871.1"/>
    </source>
</evidence>
<proteinExistence type="predicted"/>
<accession>A0A9W6HRN5</accession>
<reference evidence="2" key="2">
    <citation type="submission" date="2023-01" db="EMBL/GenBank/DDBJ databases">
        <authorList>
            <person name="Sun Q."/>
            <person name="Evtushenko L."/>
        </authorList>
    </citation>
    <scope>NUCLEOTIDE SEQUENCE</scope>
    <source>
        <strain evidence="2">VKM Ac-1958</strain>
    </source>
</reference>
<keyword evidence="1" id="KW-1133">Transmembrane helix</keyword>
<keyword evidence="1" id="KW-0472">Membrane</keyword>
<dbReference type="Pfam" id="PF07963">
    <property type="entry name" value="N_methyl"/>
    <property type="match status" value="1"/>
</dbReference>
<evidence type="ECO:0000313" key="3">
    <source>
        <dbReference type="Proteomes" id="UP001142325"/>
    </source>
</evidence>
<protein>
    <recommendedName>
        <fullName evidence="4">Prepilin-type N-terminal cleavage/methylation domain-containing protein</fullName>
    </recommendedName>
</protein>
<dbReference type="EMBL" id="BSET01000001">
    <property type="protein sequence ID" value="GLK00871.1"/>
    <property type="molecule type" value="Genomic_DNA"/>
</dbReference>
<dbReference type="Proteomes" id="UP001142325">
    <property type="component" value="Unassembled WGS sequence"/>
</dbReference>